<evidence type="ECO:0000313" key="1">
    <source>
        <dbReference type="EMBL" id="MFC5970922.1"/>
    </source>
</evidence>
<organism evidence="1 2">
    <name type="scientific">Halomarina salina</name>
    <dbReference type="NCBI Taxonomy" id="1872699"/>
    <lineage>
        <taxon>Archaea</taxon>
        <taxon>Methanobacteriati</taxon>
        <taxon>Methanobacteriota</taxon>
        <taxon>Stenosarchaea group</taxon>
        <taxon>Halobacteria</taxon>
        <taxon>Halobacteriales</taxon>
        <taxon>Natronomonadaceae</taxon>
        <taxon>Halomarina</taxon>
    </lineage>
</organism>
<reference evidence="1 2" key="1">
    <citation type="journal article" date="2019" name="Int. J. Syst. Evol. Microbiol.">
        <title>The Global Catalogue of Microorganisms (GCM) 10K type strain sequencing project: providing services to taxonomists for standard genome sequencing and annotation.</title>
        <authorList>
            <consortium name="The Broad Institute Genomics Platform"/>
            <consortium name="The Broad Institute Genome Sequencing Center for Infectious Disease"/>
            <person name="Wu L."/>
            <person name="Ma J."/>
        </authorList>
    </citation>
    <scope>NUCLEOTIDE SEQUENCE [LARGE SCALE GENOMIC DNA]</scope>
    <source>
        <strain evidence="1 2">CGMCC 1.12543</strain>
    </source>
</reference>
<proteinExistence type="predicted"/>
<name>A0ABD5RKP7_9EURY</name>
<comment type="caution">
    <text evidence="1">The sequence shown here is derived from an EMBL/GenBank/DDBJ whole genome shotgun (WGS) entry which is preliminary data.</text>
</comment>
<protein>
    <recommendedName>
        <fullName evidence="3">CHAT domain-containing protein</fullName>
    </recommendedName>
</protein>
<evidence type="ECO:0008006" key="3">
    <source>
        <dbReference type="Google" id="ProtNLM"/>
    </source>
</evidence>
<keyword evidence="2" id="KW-1185">Reference proteome</keyword>
<dbReference type="AlphaFoldDB" id="A0ABD5RKP7"/>
<evidence type="ECO:0000313" key="2">
    <source>
        <dbReference type="Proteomes" id="UP001596099"/>
    </source>
</evidence>
<dbReference type="Proteomes" id="UP001596099">
    <property type="component" value="Unassembled WGS sequence"/>
</dbReference>
<dbReference type="EMBL" id="JBHSQH010000001">
    <property type="protein sequence ID" value="MFC5970922.1"/>
    <property type="molecule type" value="Genomic_DNA"/>
</dbReference>
<dbReference type="RefSeq" id="WP_247413837.1">
    <property type="nucleotide sequence ID" value="NZ_JALLGW010000001.1"/>
</dbReference>
<sequence>MASASPSIGQTTGGYLLVTDPIEGLSVEFDTVPDAPPTAVSTDAFRFPVDAAARVETGDLRVPKLVDVFVMTPDGTPVANAVNEASACVPDGDYLVQVLSLGFICYLRVEGPIETFVDDGERVLVFGSSAVKLGIRSLQHHPEATVRTPDDPRDVMRAVSCFGSALKTTSPERSWPSLRGCPPLIRVEDGPFEAPAGLERTDTPVHIEVPPTLEHVYPVASLAYYLDAAVVPGERPLLVADGVEHSLTRTGDFEQTVRRTLEQLFLFDCVTRTDGFYPIDLHERSVVERRVDLDFPALYDADLATQVNAYLSVPWDRIADVRPGWKLTADVEPAARHAAFLPFAAYDLAHVRVPRATESSVSADDAFADSLREFSRAEPSGTVQEFQSTEAAQPRLVGADPVDTIEHAWVGEGVHIGASKPTAAACERRLDPVGEGPVQVQVVANAPEMRDERSVSEIYGLREFIEMDVEIHEEQTVAETRALLQSDHDLLHYIGHVTEAGLQCADGFLDARTLETVGMRAFILNACRSYAQGRALVDGGAIGGVVTLSTVANSPATTVGRQIARLLNNGFSLGGALDVVGSETTTGRQYVIVGDGNAAVTTTSDGTALRYDIEQTDDAFRVEYYGYPSRQAPLGATYTPYMGSNTTFYLNSGHITSRVADAGELRELLQTAQSVPVRFDGCLYWGDSIAAEDVPFG</sequence>
<accession>A0ABD5RKP7</accession>
<gene>
    <name evidence="1" type="ORF">ACFPYI_06210</name>
</gene>